<feature type="domain" description="HEPN AbiJ-N-terminal" evidence="1">
    <location>
        <begin position="13"/>
        <end position="170"/>
    </location>
</feature>
<dbReference type="AlphaFoldDB" id="A0AAD0KLM2"/>
<dbReference type="EMBL" id="CP021965">
    <property type="protein sequence ID" value="AWV35167.1"/>
    <property type="molecule type" value="Genomic_DNA"/>
</dbReference>
<dbReference type="NCBIfam" id="NF046078">
    <property type="entry name" value="STM4504_CBY0614"/>
    <property type="match status" value="1"/>
</dbReference>
<dbReference type="InterPro" id="IPR054280">
    <property type="entry name" value="DUF7014"/>
</dbReference>
<protein>
    <recommendedName>
        <fullName evidence="5">Abortive infection protein-like C-terminal domain-containing protein</fullName>
    </recommendedName>
</protein>
<dbReference type="Pfam" id="PF22809">
    <property type="entry name" value="DUF7014"/>
    <property type="match status" value="1"/>
</dbReference>
<gene>
    <name evidence="3" type="ORF">CD191_22420</name>
</gene>
<reference evidence="3 4" key="1">
    <citation type="submission" date="2017-06" db="EMBL/GenBank/DDBJ databases">
        <title>Complete genome sequence of Paenibacillus odorifer CBA7130.</title>
        <authorList>
            <person name="Nam Y.-D."/>
            <person name="Kang J."/>
            <person name="Chung W.-H."/>
        </authorList>
    </citation>
    <scope>NUCLEOTIDE SEQUENCE [LARGE SCALE GENOMIC DNA]</scope>
    <source>
        <strain evidence="3 4">CBA7130</strain>
    </source>
</reference>
<name>A0AAD0KLM2_9BACL</name>
<dbReference type="RefSeq" id="WP_111505171.1">
    <property type="nucleotide sequence ID" value="NZ_CP021965.1"/>
</dbReference>
<organism evidence="3 4">
    <name type="scientific">Paenibacillus odorifer</name>
    <dbReference type="NCBI Taxonomy" id="189426"/>
    <lineage>
        <taxon>Bacteria</taxon>
        <taxon>Bacillati</taxon>
        <taxon>Bacillota</taxon>
        <taxon>Bacilli</taxon>
        <taxon>Bacillales</taxon>
        <taxon>Paenibacillaceae</taxon>
        <taxon>Paenibacillus</taxon>
    </lineage>
</organism>
<accession>A0AAD0KLM2</accession>
<dbReference type="InterPro" id="IPR049503">
    <property type="entry name" value="AbiJ_NTD4"/>
</dbReference>
<evidence type="ECO:0000259" key="2">
    <source>
        <dbReference type="Pfam" id="PF22809"/>
    </source>
</evidence>
<proteinExistence type="predicted"/>
<evidence type="ECO:0000313" key="3">
    <source>
        <dbReference type="EMBL" id="AWV35167.1"/>
    </source>
</evidence>
<dbReference type="Proteomes" id="UP000249163">
    <property type="component" value="Chromosome"/>
</dbReference>
<evidence type="ECO:0000313" key="4">
    <source>
        <dbReference type="Proteomes" id="UP000249163"/>
    </source>
</evidence>
<feature type="domain" description="DUF7014" evidence="2">
    <location>
        <begin position="177"/>
        <end position="305"/>
    </location>
</feature>
<evidence type="ECO:0008006" key="5">
    <source>
        <dbReference type="Google" id="ProtNLM"/>
    </source>
</evidence>
<sequence length="311" mass="36120">MYSYEIYTKRQKRLLDQPVDPLQYTEMPKTFRIQVLHIWTSAIGAFNTYVDSPQYLLWEQVQNILSRELGLFHLGDNRDNGPQSNCKEFLLRESPENVLNIIDVSFNLLNIKYRKLNSTDLDDYIIIQSPDSAISELNKRFREHNLGYQFENGHIIRVDSLMIHENITKPSLTLLHNNEFKGAEEEFLKAYEHFRHGRNKESIAEALKAFESTIKTICDRRRWVYNPNKDTSSTLIDIIFKEGLVPSYLQSHFTSLKSTLTAGVPTLRNKTSGHGQGENTIELPEHFTAYALHLTATNILFLVECYLESEE</sequence>
<dbReference type="Pfam" id="PF18863">
    <property type="entry name" value="AbiJ_NTD4"/>
    <property type="match status" value="1"/>
</dbReference>
<evidence type="ECO:0000259" key="1">
    <source>
        <dbReference type="Pfam" id="PF18863"/>
    </source>
</evidence>